<keyword evidence="2" id="KW-1185">Reference proteome</keyword>
<protein>
    <submittedName>
        <fullName evidence="1">Uncharacterized protein</fullName>
    </submittedName>
</protein>
<dbReference type="EMBL" id="CM045760">
    <property type="protein sequence ID" value="KAI8028151.1"/>
    <property type="molecule type" value="Genomic_DNA"/>
</dbReference>
<sequence>MNKVAVVVDLDPSKLKKNSIALVHSSVANCKVSMEKLPYSLLPPLAIFTHFYKVLHSQSELDGAFSLDLHFSWLCCCC</sequence>
<dbReference type="Proteomes" id="UP001060215">
    <property type="component" value="Chromosome 3"/>
</dbReference>
<gene>
    <name evidence="1" type="ORF">LOK49_LG02G02012</name>
</gene>
<evidence type="ECO:0000313" key="2">
    <source>
        <dbReference type="Proteomes" id="UP001060215"/>
    </source>
</evidence>
<organism evidence="1 2">
    <name type="scientific">Camellia lanceoleosa</name>
    <dbReference type="NCBI Taxonomy" id="1840588"/>
    <lineage>
        <taxon>Eukaryota</taxon>
        <taxon>Viridiplantae</taxon>
        <taxon>Streptophyta</taxon>
        <taxon>Embryophyta</taxon>
        <taxon>Tracheophyta</taxon>
        <taxon>Spermatophyta</taxon>
        <taxon>Magnoliopsida</taxon>
        <taxon>eudicotyledons</taxon>
        <taxon>Gunneridae</taxon>
        <taxon>Pentapetalae</taxon>
        <taxon>asterids</taxon>
        <taxon>Ericales</taxon>
        <taxon>Theaceae</taxon>
        <taxon>Camellia</taxon>
    </lineage>
</organism>
<comment type="caution">
    <text evidence="1">The sequence shown here is derived from an EMBL/GenBank/DDBJ whole genome shotgun (WGS) entry which is preliminary data.</text>
</comment>
<evidence type="ECO:0000313" key="1">
    <source>
        <dbReference type="EMBL" id="KAI8028151.1"/>
    </source>
</evidence>
<proteinExistence type="predicted"/>
<reference evidence="1 2" key="1">
    <citation type="journal article" date="2022" name="Plant J.">
        <title>Chromosome-level genome of Camellia lanceoleosa provides a valuable resource for understanding genome evolution and self-incompatibility.</title>
        <authorList>
            <person name="Gong W."/>
            <person name="Xiao S."/>
            <person name="Wang L."/>
            <person name="Liao Z."/>
            <person name="Chang Y."/>
            <person name="Mo W."/>
            <person name="Hu G."/>
            <person name="Li W."/>
            <person name="Zhao G."/>
            <person name="Zhu H."/>
            <person name="Hu X."/>
            <person name="Ji K."/>
            <person name="Xiang X."/>
            <person name="Song Q."/>
            <person name="Yuan D."/>
            <person name="Jin S."/>
            <person name="Zhang L."/>
        </authorList>
    </citation>
    <scope>NUCLEOTIDE SEQUENCE [LARGE SCALE GENOMIC DNA]</scope>
    <source>
        <strain evidence="1">SQ_2022a</strain>
    </source>
</reference>
<name>A0ACC0IVH2_9ERIC</name>
<accession>A0ACC0IVH2</accession>